<keyword evidence="4" id="KW-0449">Lipoprotein</keyword>
<keyword evidence="4" id="KW-0636">Prenylation</keyword>
<organism evidence="8 9">
    <name type="scientific">Heracleum sosnowskyi</name>
    <dbReference type="NCBI Taxonomy" id="360622"/>
    <lineage>
        <taxon>Eukaryota</taxon>
        <taxon>Viridiplantae</taxon>
        <taxon>Streptophyta</taxon>
        <taxon>Embryophyta</taxon>
        <taxon>Tracheophyta</taxon>
        <taxon>Spermatophyta</taxon>
        <taxon>Magnoliopsida</taxon>
        <taxon>eudicotyledons</taxon>
        <taxon>Gunneridae</taxon>
        <taxon>Pentapetalae</taxon>
        <taxon>asterids</taxon>
        <taxon>campanulids</taxon>
        <taxon>Apiales</taxon>
        <taxon>Apiaceae</taxon>
        <taxon>Apioideae</taxon>
        <taxon>apioid superclade</taxon>
        <taxon>Tordylieae</taxon>
        <taxon>Tordyliinae</taxon>
        <taxon>Heracleum</taxon>
    </lineage>
</organism>
<evidence type="ECO:0000256" key="1">
    <source>
        <dbReference type="ARBA" id="ARBA00004170"/>
    </source>
</evidence>
<reference evidence="8" key="1">
    <citation type="submission" date="2023-02" db="EMBL/GenBank/DDBJ databases">
        <title>Genome of toxic invasive species Heracleum sosnowskyi carries increased number of genes despite the absence of recent whole-genome duplications.</title>
        <authorList>
            <person name="Schelkunov M."/>
            <person name="Shtratnikova V."/>
            <person name="Makarenko M."/>
            <person name="Klepikova A."/>
            <person name="Omelchenko D."/>
            <person name="Novikova G."/>
            <person name="Obukhova E."/>
            <person name="Bogdanov V."/>
            <person name="Penin A."/>
            <person name="Logacheva M."/>
        </authorList>
    </citation>
    <scope>NUCLEOTIDE SEQUENCE</scope>
    <source>
        <strain evidence="8">Hsosn_3</strain>
        <tissue evidence="8">Leaf</tissue>
    </source>
</reference>
<dbReference type="PANTHER" id="PTHR46195:SF3">
    <property type="entry name" value="HEAVY METAL-ASSOCIATED ISOPRENYLATED PLANT PROTEIN 3-LIKE"/>
    <property type="match status" value="1"/>
</dbReference>
<comment type="similarity">
    <text evidence="5">Belongs to the HIPP family.</text>
</comment>
<dbReference type="GO" id="GO:0046872">
    <property type="term" value="F:metal ion binding"/>
    <property type="evidence" value="ECO:0007669"/>
    <property type="project" value="UniProtKB-KW"/>
</dbReference>
<dbReference type="CDD" id="cd00371">
    <property type="entry name" value="HMA"/>
    <property type="match status" value="2"/>
</dbReference>
<evidence type="ECO:0000313" key="8">
    <source>
        <dbReference type="EMBL" id="KAK1370709.1"/>
    </source>
</evidence>
<proteinExistence type="inferred from homology"/>
<dbReference type="GO" id="GO:0009626">
    <property type="term" value="P:plant-type hypersensitive response"/>
    <property type="evidence" value="ECO:0007669"/>
    <property type="project" value="UniProtKB-KW"/>
</dbReference>
<comment type="caution">
    <text evidence="8">The sequence shown here is derived from an EMBL/GenBank/DDBJ whole genome shotgun (WGS) entry which is preliminary data.</text>
</comment>
<dbReference type="InterPro" id="IPR044577">
    <property type="entry name" value="HIPP4/7/8/17/18/19"/>
</dbReference>
<dbReference type="PROSITE" id="PS50846">
    <property type="entry name" value="HMA_2"/>
    <property type="match status" value="2"/>
</dbReference>
<dbReference type="InterPro" id="IPR036163">
    <property type="entry name" value="HMA_dom_sf"/>
</dbReference>
<feature type="region of interest" description="Disordered" evidence="6">
    <location>
        <begin position="170"/>
        <end position="215"/>
    </location>
</feature>
<dbReference type="Pfam" id="PF00403">
    <property type="entry name" value="HMA"/>
    <property type="match status" value="2"/>
</dbReference>
<keyword evidence="3" id="KW-0479">Metal-binding</keyword>
<evidence type="ECO:0000256" key="4">
    <source>
        <dbReference type="ARBA" id="ARBA00023289"/>
    </source>
</evidence>
<dbReference type="SUPFAM" id="SSF55008">
    <property type="entry name" value="HMA, heavy metal-associated domain"/>
    <property type="match status" value="2"/>
</dbReference>
<keyword evidence="2" id="KW-0488">Methylation</keyword>
<sequence>MTEKNIEGNKLNPKDDIVLGVFIHCEGCAKTIHKSLRGFEGVEVIEIDSKNHKVTVKGEKADPIKVVERVRKKSRKHVELISPGLLSKDTQEEIKEVKKEEPKLVEITLKVNLHCPGCATDVKQTIHKLKGVLTVETYLKDSIVKVMGSMEAEKIVELVKKMEGKQAVIVKQEKKGGEKKGGGGKKDDRNKNQTEGGEHQKGGRKEKDPSSVYQNYPSHIVYAPQLFSDENPNACSIM</sequence>
<feature type="compositionally biased region" description="Basic and acidic residues" evidence="6">
    <location>
        <begin position="171"/>
        <end position="209"/>
    </location>
</feature>
<dbReference type="AlphaFoldDB" id="A0AAD8HQG1"/>
<evidence type="ECO:0000256" key="5">
    <source>
        <dbReference type="ARBA" id="ARBA00024045"/>
    </source>
</evidence>
<feature type="domain" description="HMA" evidence="7">
    <location>
        <begin position="104"/>
        <end position="167"/>
    </location>
</feature>
<protein>
    <submittedName>
        <fullName evidence="8">Heavy metal-associated isoprenylated plant protein 7</fullName>
    </submittedName>
</protein>
<evidence type="ECO:0000256" key="6">
    <source>
        <dbReference type="SAM" id="MobiDB-lite"/>
    </source>
</evidence>
<comment type="subcellular location">
    <subcellularLocation>
        <location evidence="1">Membrane</location>
        <topology evidence="1">Peripheral membrane protein</topology>
    </subcellularLocation>
</comment>
<keyword evidence="9" id="KW-1185">Reference proteome</keyword>
<dbReference type="Proteomes" id="UP001237642">
    <property type="component" value="Unassembled WGS sequence"/>
</dbReference>
<evidence type="ECO:0000259" key="7">
    <source>
        <dbReference type="PROSITE" id="PS50846"/>
    </source>
</evidence>
<evidence type="ECO:0000313" key="9">
    <source>
        <dbReference type="Proteomes" id="UP001237642"/>
    </source>
</evidence>
<name>A0AAD8HQG1_9APIA</name>
<dbReference type="GO" id="GO:0016020">
    <property type="term" value="C:membrane"/>
    <property type="evidence" value="ECO:0007669"/>
    <property type="project" value="UniProtKB-SubCell"/>
</dbReference>
<evidence type="ECO:0000256" key="2">
    <source>
        <dbReference type="ARBA" id="ARBA00022481"/>
    </source>
</evidence>
<dbReference type="Gene3D" id="3.30.70.100">
    <property type="match status" value="2"/>
</dbReference>
<dbReference type="EMBL" id="JAUIZM010000008">
    <property type="protein sequence ID" value="KAK1370709.1"/>
    <property type="molecule type" value="Genomic_DNA"/>
</dbReference>
<dbReference type="InterPro" id="IPR006121">
    <property type="entry name" value="HMA_dom"/>
</dbReference>
<gene>
    <name evidence="8" type="ORF">POM88_036801</name>
</gene>
<reference evidence="8" key="2">
    <citation type="submission" date="2023-05" db="EMBL/GenBank/DDBJ databases">
        <authorList>
            <person name="Schelkunov M.I."/>
        </authorList>
    </citation>
    <scope>NUCLEOTIDE SEQUENCE</scope>
    <source>
        <strain evidence="8">Hsosn_3</strain>
        <tissue evidence="8">Leaf</tissue>
    </source>
</reference>
<accession>A0AAD8HQG1</accession>
<dbReference type="PANTHER" id="PTHR46195">
    <property type="entry name" value="HEAVY METAL-ASSOCIATED ISOPRENYLATED PLANT PROTEIN 7"/>
    <property type="match status" value="1"/>
</dbReference>
<feature type="domain" description="HMA" evidence="7">
    <location>
        <begin position="14"/>
        <end position="78"/>
    </location>
</feature>
<evidence type="ECO:0000256" key="3">
    <source>
        <dbReference type="ARBA" id="ARBA00022723"/>
    </source>
</evidence>